<sequence>MDGATFKAFKEADVDLDGKICRSEWHQFVSKNPQLLKIMTLQYLRGLKLSRPDLSKWTALLLKIAAFLLNWVPQLIGKEH</sequence>
<dbReference type="PANTHER" id="PTHR23056:SF44">
    <property type="entry name" value="CALCINEURIN B-LIKE PROTEIN 1"/>
    <property type="match status" value="1"/>
</dbReference>
<comment type="similarity">
    <text evidence="2 3">Belongs to the calcineurin regulatory subunit family.</text>
</comment>
<keyword evidence="3" id="KW-0479">Metal-binding</keyword>
<dbReference type="Gene3D" id="1.10.238.10">
    <property type="entry name" value="EF-hand"/>
    <property type="match status" value="1"/>
</dbReference>
<reference evidence="5" key="1">
    <citation type="journal article" date="2021" name="Nat. Commun.">
        <title>Genomic analyses provide insights into spinach domestication and the genetic basis of agronomic traits.</title>
        <authorList>
            <person name="Cai X."/>
            <person name="Sun X."/>
            <person name="Xu C."/>
            <person name="Sun H."/>
            <person name="Wang X."/>
            <person name="Ge C."/>
            <person name="Zhang Z."/>
            <person name="Wang Q."/>
            <person name="Fei Z."/>
            <person name="Jiao C."/>
            <person name="Wang Q."/>
        </authorList>
    </citation>
    <scope>NUCLEOTIDE SEQUENCE [LARGE SCALE GENOMIC DNA]</scope>
    <source>
        <strain evidence="5">cv. Varoflay</strain>
    </source>
</reference>
<proteinExistence type="inferred from homology"/>
<evidence type="ECO:0000256" key="3">
    <source>
        <dbReference type="RuleBase" id="RU369080"/>
    </source>
</evidence>
<comment type="subcellular location">
    <subcellularLocation>
        <location evidence="3">Membrane</location>
    </subcellularLocation>
</comment>
<keyword evidence="5" id="KW-1185">Reference proteome</keyword>
<evidence type="ECO:0000256" key="2">
    <source>
        <dbReference type="ARBA" id="ARBA00023774"/>
    </source>
</evidence>
<dbReference type="InterPro" id="IPR002048">
    <property type="entry name" value="EF_hand_dom"/>
</dbReference>
<evidence type="ECO:0000313" key="7">
    <source>
        <dbReference type="RefSeq" id="XP_056690571.1"/>
    </source>
</evidence>
<evidence type="ECO:0000313" key="5">
    <source>
        <dbReference type="Proteomes" id="UP000813463"/>
    </source>
</evidence>
<reference evidence="6 7" key="2">
    <citation type="submission" date="2025-05" db="UniProtKB">
        <authorList>
            <consortium name="RefSeq"/>
        </authorList>
    </citation>
    <scope>IDENTIFICATION</scope>
    <source>
        <tissue evidence="6 7">Leaf</tissue>
    </source>
</reference>
<feature type="domain" description="EF-hand" evidence="4">
    <location>
        <begin position="7"/>
        <end position="35"/>
    </location>
</feature>
<dbReference type="RefSeq" id="XP_056690570.1">
    <property type="nucleotide sequence ID" value="XM_056834592.1"/>
</dbReference>
<dbReference type="SUPFAM" id="SSF47473">
    <property type="entry name" value="EF-hand"/>
    <property type="match status" value="1"/>
</dbReference>
<dbReference type="InterPro" id="IPR045198">
    <property type="entry name" value="CNBL1-10"/>
</dbReference>
<keyword evidence="3" id="KW-0472">Membrane</keyword>
<comment type="function">
    <text evidence="3">Acts as a calcium sensor. CBL proteins interact with CIPK serine-threonine protein kinases. Binding of a CBL protein to the regulatory NAF domain of a CIPK protein lead to the activation of the kinase in a calcium-dependent manner.</text>
</comment>
<protein>
    <recommendedName>
        <fullName evidence="3">Calcineurin B-like protein</fullName>
    </recommendedName>
</protein>
<evidence type="ECO:0000259" key="4">
    <source>
        <dbReference type="PROSITE" id="PS50222"/>
    </source>
</evidence>
<dbReference type="InterPro" id="IPR011992">
    <property type="entry name" value="EF-hand-dom_pair"/>
</dbReference>
<organism evidence="5 6">
    <name type="scientific">Spinacia oleracea</name>
    <name type="common">Spinach</name>
    <dbReference type="NCBI Taxonomy" id="3562"/>
    <lineage>
        <taxon>Eukaryota</taxon>
        <taxon>Viridiplantae</taxon>
        <taxon>Streptophyta</taxon>
        <taxon>Embryophyta</taxon>
        <taxon>Tracheophyta</taxon>
        <taxon>Spermatophyta</taxon>
        <taxon>Magnoliopsida</taxon>
        <taxon>eudicotyledons</taxon>
        <taxon>Gunneridae</taxon>
        <taxon>Pentapetalae</taxon>
        <taxon>Caryophyllales</taxon>
        <taxon>Chenopodiaceae</taxon>
        <taxon>Chenopodioideae</taxon>
        <taxon>Anserineae</taxon>
        <taxon>Spinacia</taxon>
    </lineage>
</organism>
<dbReference type="RefSeq" id="XP_056690571.1">
    <property type="nucleotide sequence ID" value="XM_056834593.1"/>
</dbReference>
<evidence type="ECO:0000256" key="1">
    <source>
        <dbReference type="ARBA" id="ARBA00022737"/>
    </source>
</evidence>
<gene>
    <name evidence="6 7" type="primary">LOC110793890</name>
</gene>
<keyword evidence="3" id="KW-0106">Calcium</keyword>
<accession>A0ABM3R4N4</accession>
<name>A0ABM3R4N4_SPIOL</name>
<dbReference type="Proteomes" id="UP000813463">
    <property type="component" value="Chromosome 1"/>
</dbReference>
<evidence type="ECO:0000313" key="6">
    <source>
        <dbReference type="RefSeq" id="XP_056690570.1"/>
    </source>
</evidence>
<keyword evidence="1 3" id="KW-0677">Repeat</keyword>
<dbReference type="PANTHER" id="PTHR23056">
    <property type="entry name" value="CALCINEURIN B"/>
    <property type="match status" value="1"/>
</dbReference>
<dbReference type="GeneID" id="110793890"/>
<comment type="subunit">
    <text evidence="3">Homodimer. Interacts with CIPK.</text>
</comment>
<dbReference type="PROSITE" id="PS50222">
    <property type="entry name" value="EF_HAND_2"/>
    <property type="match status" value="1"/>
</dbReference>